<dbReference type="Proteomes" id="UP001299608">
    <property type="component" value="Unassembled WGS sequence"/>
</dbReference>
<dbReference type="Pfam" id="PF04851">
    <property type="entry name" value="ResIII"/>
    <property type="match status" value="1"/>
</dbReference>
<dbReference type="InterPro" id="IPR027417">
    <property type="entry name" value="P-loop_NTPase"/>
</dbReference>
<comment type="caution">
    <text evidence="2">The sequence shown here is derived from an EMBL/GenBank/DDBJ whole genome shotgun (WGS) entry which is preliminary data.</text>
</comment>
<dbReference type="InterPro" id="IPR006935">
    <property type="entry name" value="Helicase/UvrB_N"/>
</dbReference>
<dbReference type="GO" id="GO:0016787">
    <property type="term" value="F:hydrolase activity"/>
    <property type="evidence" value="ECO:0007669"/>
    <property type="project" value="InterPro"/>
</dbReference>
<dbReference type="PROSITE" id="PS51192">
    <property type="entry name" value="HELICASE_ATP_BIND_1"/>
    <property type="match status" value="1"/>
</dbReference>
<dbReference type="GO" id="GO:0005829">
    <property type="term" value="C:cytosol"/>
    <property type="evidence" value="ECO:0007669"/>
    <property type="project" value="TreeGrafter"/>
</dbReference>
<dbReference type="RefSeq" id="WP_238053445.1">
    <property type="nucleotide sequence ID" value="NZ_JAKNGE010000006.1"/>
</dbReference>
<dbReference type="PANTHER" id="PTHR47396">
    <property type="entry name" value="TYPE I RESTRICTION ENZYME ECOKI R PROTEIN"/>
    <property type="match status" value="1"/>
</dbReference>
<dbReference type="GO" id="GO:0003677">
    <property type="term" value="F:DNA binding"/>
    <property type="evidence" value="ECO:0007669"/>
    <property type="project" value="InterPro"/>
</dbReference>
<dbReference type="EMBL" id="JAKNGE010000006">
    <property type="protein sequence ID" value="MCG4745096.1"/>
    <property type="molecule type" value="Genomic_DNA"/>
</dbReference>
<proteinExistence type="predicted"/>
<dbReference type="SMART" id="SM00487">
    <property type="entry name" value="DEXDc"/>
    <property type="match status" value="1"/>
</dbReference>
<evidence type="ECO:0000259" key="1">
    <source>
        <dbReference type="PROSITE" id="PS51192"/>
    </source>
</evidence>
<dbReference type="InterPro" id="IPR001650">
    <property type="entry name" value="Helicase_C-like"/>
</dbReference>
<organism evidence="2 3">
    <name type="scientific">Enterocloster aldenensis</name>
    <dbReference type="NCBI Taxonomy" id="358742"/>
    <lineage>
        <taxon>Bacteria</taxon>
        <taxon>Bacillati</taxon>
        <taxon>Bacillota</taxon>
        <taxon>Clostridia</taxon>
        <taxon>Lachnospirales</taxon>
        <taxon>Lachnospiraceae</taxon>
        <taxon>Enterocloster</taxon>
    </lineage>
</organism>
<evidence type="ECO:0000313" key="2">
    <source>
        <dbReference type="EMBL" id="MCG4745096.1"/>
    </source>
</evidence>
<protein>
    <submittedName>
        <fullName evidence="2">DEAD/DEAH box helicase family protein</fullName>
    </submittedName>
</protein>
<dbReference type="PANTHER" id="PTHR47396:SF1">
    <property type="entry name" value="ATP-DEPENDENT HELICASE IRC3-RELATED"/>
    <property type="match status" value="1"/>
</dbReference>
<keyword evidence="2" id="KW-0547">Nucleotide-binding</keyword>
<dbReference type="InterPro" id="IPR050742">
    <property type="entry name" value="Helicase_Restrict-Modif_Enz"/>
</dbReference>
<keyword evidence="2" id="KW-0347">Helicase</keyword>
<gene>
    <name evidence="2" type="ORF">L0N08_06715</name>
</gene>
<keyword evidence="2" id="KW-0067">ATP-binding</keyword>
<name>A0AAW5BXY5_9FIRM</name>
<dbReference type="InterPro" id="IPR014001">
    <property type="entry name" value="Helicase_ATP-bd"/>
</dbReference>
<dbReference type="GO" id="GO:0005524">
    <property type="term" value="F:ATP binding"/>
    <property type="evidence" value="ECO:0007669"/>
    <property type="project" value="InterPro"/>
</dbReference>
<dbReference type="Pfam" id="PF00271">
    <property type="entry name" value="Helicase_C"/>
    <property type="match status" value="1"/>
</dbReference>
<feature type="domain" description="Helicase ATP-binding" evidence="1">
    <location>
        <begin position="59"/>
        <end position="222"/>
    </location>
</feature>
<keyword evidence="2" id="KW-0378">Hydrolase</keyword>
<accession>A0AAW5BXY5</accession>
<sequence length="564" mass="66613">MIYDYMTENYKMGNGIAEFGVPDWRDIREIRTYQYSNQYVSEALKGEVTGWFMNNIPAVFIASPTGSGKNYFIEQCIIPFVNICHGNILILSNRIALGRQEKKRLAKLYGREREIDKYTDDGLELLTELGNIFIYSYQKLAFFAQNPKSEEAQKIINKKFTFVICDECHFFYNDALFNPYTQICLDFMIKYLRDTIRIYMTATPDEIFGYIIGEEINFLYKNGWPRNVKELPVYQINADYGYIDVVTFQDDKELEEMVQDSGDEKWIIFVTKKEHGKRLLNQFSSRDMKAAFITSDSKKKEQEGHIAYVTLVERQSFEEKVLIATSVIDNGVNIKDKMVKNMVIFEHDQTRFLQMLGRIRVTDGQRIQLYIPRVHKKDVSLHLSQCVRDLRAFDKLMDNPLAFYREYIGQETDMIRIKGMYFWDQQGHVIPNYCFYNKLKLYDLQFWARIKKQMDEGCENAGLAEVCHWLGLTLEDVRSYHSEEKKTAEQELIDYMEASIGRVKKDEFSHEFSRLSVHAYGLRKEDKVRNPEYGLNIMKKVLKEHHLPYSIINKRDGWYIERTD</sequence>
<evidence type="ECO:0000313" key="3">
    <source>
        <dbReference type="Proteomes" id="UP001299608"/>
    </source>
</evidence>
<dbReference type="GO" id="GO:0004386">
    <property type="term" value="F:helicase activity"/>
    <property type="evidence" value="ECO:0007669"/>
    <property type="project" value="UniProtKB-KW"/>
</dbReference>
<reference evidence="2" key="1">
    <citation type="submission" date="2022-01" db="EMBL/GenBank/DDBJ databases">
        <title>Collection of gut derived symbiotic bacterial strains cultured from healthy donors.</title>
        <authorList>
            <person name="Lin H."/>
            <person name="Kohout C."/>
            <person name="Waligurski E."/>
            <person name="Pamer E.G."/>
        </authorList>
    </citation>
    <scope>NUCLEOTIDE SEQUENCE</scope>
    <source>
        <strain evidence="2">DFI.6.55</strain>
    </source>
</reference>
<dbReference type="SUPFAM" id="SSF52540">
    <property type="entry name" value="P-loop containing nucleoside triphosphate hydrolases"/>
    <property type="match status" value="1"/>
</dbReference>
<dbReference type="AlphaFoldDB" id="A0AAW5BXY5"/>
<dbReference type="Gene3D" id="3.40.50.300">
    <property type="entry name" value="P-loop containing nucleotide triphosphate hydrolases"/>
    <property type="match status" value="2"/>
</dbReference>